<name>A0ABQ2CH87_9MICC</name>
<sequence>MAVLLREVFEYEQFDVPDEIPEQCEEFRVPEQDIGKGARLTKIAAADAL</sequence>
<comment type="caution">
    <text evidence="1">The sequence shown here is derived from an EMBL/GenBank/DDBJ whole genome shotgun (WGS) entry which is preliminary data.</text>
</comment>
<evidence type="ECO:0000313" key="1">
    <source>
        <dbReference type="EMBL" id="GGI86719.1"/>
    </source>
</evidence>
<keyword evidence="2" id="KW-1185">Reference proteome</keyword>
<organism evidence="1 2">
    <name type="scientific">Pseudarthrobacter scleromae</name>
    <dbReference type="NCBI Taxonomy" id="158897"/>
    <lineage>
        <taxon>Bacteria</taxon>
        <taxon>Bacillati</taxon>
        <taxon>Actinomycetota</taxon>
        <taxon>Actinomycetes</taxon>
        <taxon>Micrococcales</taxon>
        <taxon>Micrococcaceae</taxon>
        <taxon>Pseudarthrobacter</taxon>
    </lineage>
</organism>
<evidence type="ECO:0000313" key="2">
    <source>
        <dbReference type="Proteomes" id="UP000658754"/>
    </source>
</evidence>
<dbReference type="EMBL" id="BMKV01000004">
    <property type="protein sequence ID" value="GGI86719.1"/>
    <property type="molecule type" value="Genomic_DNA"/>
</dbReference>
<protein>
    <submittedName>
        <fullName evidence="1">Uncharacterized protein</fullName>
    </submittedName>
</protein>
<dbReference type="Proteomes" id="UP000658754">
    <property type="component" value="Unassembled WGS sequence"/>
</dbReference>
<reference evidence="2" key="1">
    <citation type="journal article" date="2019" name="Int. J. Syst. Evol. Microbiol.">
        <title>The Global Catalogue of Microorganisms (GCM) 10K type strain sequencing project: providing services to taxonomists for standard genome sequencing and annotation.</title>
        <authorList>
            <consortium name="The Broad Institute Genomics Platform"/>
            <consortium name="The Broad Institute Genome Sequencing Center for Infectious Disease"/>
            <person name="Wu L."/>
            <person name="Ma J."/>
        </authorList>
    </citation>
    <scope>NUCLEOTIDE SEQUENCE [LARGE SCALE GENOMIC DNA]</scope>
    <source>
        <strain evidence="2">CGMCC 1.3601</strain>
    </source>
</reference>
<accession>A0ABQ2CH87</accession>
<gene>
    <name evidence="1" type="ORF">GCM10007175_24910</name>
</gene>
<proteinExistence type="predicted"/>